<keyword evidence="4" id="KW-0732">Signal</keyword>
<evidence type="ECO:0000256" key="4">
    <source>
        <dbReference type="ARBA" id="ARBA00022729"/>
    </source>
</evidence>
<evidence type="ECO:0000256" key="7">
    <source>
        <dbReference type="RuleBase" id="RU366067"/>
    </source>
</evidence>
<dbReference type="Proteomes" id="UP000246099">
    <property type="component" value="Chromosome"/>
</dbReference>
<accession>A0ABM6WC90</accession>
<dbReference type="InterPro" id="IPR019500">
    <property type="entry name" value="Pep_S46"/>
</dbReference>
<evidence type="ECO:0000256" key="3">
    <source>
        <dbReference type="ARBA" id="ARBA00022670"/>
    </source>
</evidence>
<reference evidence="8 9" key="1">
    <citation type="submission" date="2018-05" db="EMBL/GenBank/DDBJ databases">
        <title>Chitinophaga sp. nov., isolated from rhizosphere soil of Alhagi.</title>
        <authorList>
            <person name="Liu Y."/>
        </authorList>
    </citation>
    <scope>NUCLEOTIDE SEQUENCE [LARGE SCALE GENOMIC DNA]</scope>
    <source>
        <strain evidence="8 9">T22</strain>
    </source>
</reference>
<gene>
    <name evidence="8" type="ORF">DLD77_07680</name>
</gene>
<keyword evidence="5 7" id="KW-0378">Hydrolase</keyword>
<protein>
    <recommendedName>
        <fullName evidence="7">Dipeptidyl-peptidase</fullName>
        <ecNumber evidence="7">3.4.14.-</ecNumber>
    </recommendedName>
</protein>
<dbReference type="EC" id="3.4.14.-" evidence="7"/>
<keyword evidence="3 7" id="KW-0645">Protease</keyword>
<organism evidence="8 9">
    <name type="scientific">Chitinophaga alhagiae</name>
    <dbReference type="NCBI Taxonomy" id="2203219"/>
    <lineage>
        <taxon>Bacteria</taxon>
        <taxon>Pseudomonadati</taxon>
        <taxon>Bacteroidota</taxon>
        <taxon>Chitinophagia</taxon>
        <taxon>Chitinophagales</taxon>
        <taxon>Chitinophagaceae</taxon>
        <taxon>Chitinophaga</taxon>
    </lineage>
</organism>
<evidence type="ECO:0000256" key="2">
    <source>
        <dbReference type="ARBA" id="ARBA00022438"/>
    </source>
</evidence>
<dbReference type="RefSeq" id="WP_119077794.1">
    <property type="nucleotide sequence ID" value="NZ_CP029600.1"/>
</dbReference>
<evidence type="ECO:0000313" key="9">
    <source>
        <dbReference type="Proteomes" id="UP000246099"/>
    </source>
</evidence>
<evidence type="ECO:0000256" key="5">
    <source>
        <dbReference type="ARBA" id="ARBA00022801"/>
    </source>
</evidence>
<keyword evidence="9" id="KW-1185">Reference proteome</keyword>
<dbReference type="SUPFAM" id="SSF50494">
    <property type="entry name" value="Trypsin-like serine proteases"/>
    <property type="match status" value="1"/>
</dbReference>
<keyword evidence="6 7" id="KW-0720">Serine protease</keyword>
<evidence type="ECO:0000256" key="1">
    <source>
        <dbReference type="ARBA" id="ARBA00010491"/>
    </source>
</evidence>
<dbReference type="PANTHER" id="PTHR38469">
    <property type="entry name" value="PERIPLASMIC PEPTIDASE SUBFAMILY S1B"/>
    <property type="match status" value="1"/>
</dbReference>
<evidence type="ECO:0000313" key="8">
    <source>
        <dbReference type="EMBL" id="AWO01582.1"/>
    </source>
</evidence>
<dbReference type="Pfam" id="PF10459">
    <property type="entry name" value="Peptidase_S46"/>
    <property type="match status" value="1"/>
</dbReference>
<dbReference type="InterPro" id="IPR009003">
    <property type="entry name" value="Peptidase_S1_PA"/>
</dbReference>
<dbReference type="InterPro" id="IPR043504">
    <property type="entry name" value="Peptidase_S1_PA_chymotrypsin"/>
</dbReference>
<dbReference type="Gene3D" id="2.40.10.10">
    <property type="entry name" value="Trypsin-like serine proteases"/>
    <property type="match status" value="1"/>
</dbReference>
<comment type="similarity">
    <text evidence="1 7">Belongs to the peptidase S46 family.</text>
</comment>
<name>A0ABM6WC90_9BACT</name>
<keyword evidence="2 7" id="KW-0031">Aminopeptidase</keyword>
<dbReference type="EMBL" id="CP029600">
    <property type="protein sequence ID" value="AWO01582.1"/>
    <property type="molecule type" value="Genomic_DNA"/>
</dbReference>
<evidence type="ECO:0000256" key="6">
    <source>
        <dbReference type="ARBA" id="ARBA00022825"/>
    </source>
</evidence>
<dbReference type="GO" id="GO:0008233">
    <property type="term" value="F:peptidase activity"/>
    <property type="evidence" value="ECO:0007669"/>
    <property type="project" value="UniProtKB-KW"/>
</dbReference>
<proteinExistence type="inferred from homology"/>
<comment type="function">
    <text evidence="7">Catalyzes the removal of dipeptides from the N-terminus of oligopeptides.</text>
</comment>
<dbReference type="GO" id="GO:0006508">
    <property type="term" value="P:proteolysis"/>
    <property type="evidence" value="ECO:0007669"/>
    <property type="project" value="UniProtKB-KW"/>
</dbReference>
<dbReference type="PANTHER" id="PTHR38469:SF1">
    <property type="entry name" value="PERIPLASMIC PEPTIDASE SUBFAMILY S1B"/>
    <property type="match status" value="1"/>
</dbReference>
<sequence length="713" mass="79733">MKKNLFLLLLLLSVKLVRADEGMWMPYLLGQQVYADMVKKGLKLSKEQLYSINKSSMKDAIIIFGGGCTGEIVSNQGLIFTNHHCGYGAIAAASSMEHNYLKDGFYAQSRAQEIPAKGLSVQFLVRVEDVTEKVEAALKDATATDRNAKLQAASAEIISAATAGTGYEARINAMFKGNQYLMFVYERYKDIRLVGTPPESVGKFGGDTDNWEWPRHTGDFSVFRVYTGQDGKPAAYAAGNIPLKPKYFLPVSIKGVKENDYAMIFGYPGGTNRYETSLGVKLKIDVENPSLVNLRDIRLKYMFEEMKKDPAVKLQLAPSYAGIANYWKFFDGESKQLLKYHVYEDKQQQEAAFKKWAAGKPEFENVFPQYEKIYKAWSPYAKVRMYLMEGVLGSPLAAFASSLGALENAILKKGDVKAAAAAADAARANFLKDENKPSDQKIMATTAMMYYTDIPKDQHPVAFYEGLKSYGDLQDEKTYRTWAAAVFANTMIFNDAKWQAFISNPDATVLQDDPAYAYSSAFVKNYVGKYLPLYTQFTAENNELGRLYLKGEMQRSPSQFRYPDANFTMRLSYGQVKSYSPRDAVAYDYVTTATGVLEKYVPGDYEFDLPPGYVDLIKKKDFGQYADAKRKDLVVGFITSNDITGGNSGSPVINGNGELIGLAFDGNYEALSHKLQFDKNLNRTICVDVRYVLWCIDKLGGAKHIINELKIVK</sequence>